<sequence length="285" mass="31397">MAANEELGARRTAALPQGEIAYRERGDGPPVVFVHGLLVNADLWRDVVPPLAEAGYRCIAPDWPLGSHDIPMPPDADLSPPGVATMIGAFLDALDLTDVTLVANDTGGALVQILMARRPERVGRVVLASCDSLEVFFPKVFLPLVLLGRVPGFVWPLAQLMRIPAMRRLPIAFGWLAKRPIPEDVAESYLGPARRSRAVRRDVRRFLSGVHHRHTLDAARTFGEYDRPVLLAWAKEERLFPVSLARRLADIFPDARVALVEDSYTLIPEDRPNELAGLVAAFARA</sequence>
<dbReference type="SUPFAM" id="SSF53474">
    <property type="entry name" value="alpha/beta-Hydrolases"/>
    <property type="match status" value="1"/>
</dbReference>
<dbReference type="PRINTS" id="PR00111">
    <property type="entry name" value="ABHYDROLASE"/>
</dbReference>
<dbReference type="RefSeq" id="WP_131760840.1">
    <property type="nucleotide sequence ID" value="NZ_CAACUY010000132.1"/>
</dbReference>
<dbReference type="InterPro" id="IPR029058">
    <property type="entry name" value="AB_hydrolase_fold"/>
</dbReference>
<dbReference type="EMBL" id="JBHTGP010000004">
    <property type="protein sequence ID" value="MFD0684625.1"/>
    <property type="molecule type" value="Genomic_DNA"/>
</dbReference>
<evidence type="ECO:0000313" key="3">
    <source>
        <dbReference type="Proteomes" id="UP001597063"/>
    </source>
</evidence>
<comment type="caution">
    <text evidence="2">The sequence shown here is derived from an EMBL/GenBank/DDBJ whole genome shotgun (WGS) entry which is preliminary data.</text>
</comment>
<dbReference type="InterPro" id="IPR000073">
    <property type="entry name" value="AB_hydrolase_1"/>
</dbReference>
<name>A0ABW2XEZ4_9ACTN</name>
<reference evidence="3" key="1">
    <citation type="journal article" date="2019" name="Int. J. Syst. Evol. Microbiol.">
        <title>The Global Catalogue of Microorganisms (GCM) 10K type strain sequencing project: providing services to taxonomists for standard genome sequencing and annotation.</title>
        <authorList>
            <consortium name="The Broad Institute Genomics Platform"/>
            <consortium name="The Broad Institute Genome Sequencing Center for Infectious Disease"/>
            <person name="Wu L."/>
            <person name="Ma J."/>
        </authorList>
    </citation>
    <scope>NUCLEOTIDE SEQUENCE [LARGE SCALE GENOMIC DNA]</scope>
    <source>
        <strain evidence="3">JCM 9371</strain>
    </source>
</reference>
<keyword evidence="2" id="KW-0378">Hydrolase</keyword>
<dbReference type="InterPro" id="IPR050266">
    <property type="entry name" value="AB_hydrolase_sf"/>
</dbReference>
<keyword evidence="3" id="KW-1185">Reference proteome</keyword>
<organism evidence="2 3">
    <name type="scientific">Actinomadura fibrosa</name>
    <dbReference type="NCBI Taxonomy" id="111802"/>
    <lineage>
        <taxon>Bacteria</taxon>
        <taxon>Bacillati</taxon>
        <taxon>Actinomycetota</taxon>
        <taxon>Actinomycetes</taxon>
        <taxon>Streptosporangiales</taxon>
        <taxon>Thermomonosporaceae</taxon>
        <taxon>Actinomadura</taxon>
    </lineage>
</organism>
<proteinExistence type="predicted"/>
<feature type="domain" description="AB hydrolase-1" evidence="1">
    <location>
        <begin position="29"/>
        <end position="270"/>
    </location>
</feature>
<evidence type="ECO:0000259" key="1">
    <source>
        <dbReference type="Pfam" id="PF00561"/>
    </source>
</evidence>
<dbReference type="PANTHER" id="PTHR43798">
    <property type="entry name" value="MONOACYLGLYCEROL LIPASE"/>
    <property type="match status" value="1"/>
</dbReference>
<gene>
    <name evidence="2" type="ORF">ACFQZM_08975</name>
</gene>
<evidence type="ECO:0000313" key="2">
    <source>
        <dbReference type="EMBL" id="MFD0684625.1"/>
    </source>
</evidence>
<dbReference type="GO" id="GO:0016787">
    <property type="term" value="F:hydrolase activity"/>
    <property type="evidence" value="ECO:0007669"/>
    <property type="project" value="UniProtKB-KW"/>
</dbReference>
<protein>
    <submittedName>
        <fullName evidence="2">Alpha/beta fold hydrolase</fullName>
    </submittedName>
</protein>
<dbReference type="PANTHER" id="PTHR43798:SF24">
    <property type="entry name" value="CIS-3-ALKYL-4-ALKYLOXETAN-2-ONE DECARBOXYLASE"/>
    <property type="match status" value="1"/>
</dbReference>
<dbReference type="Pfam" id="PF00561">
    <property type="entry name" value="Abhydrolase_1"/>
    <property type="match status" value="1"/>
</dbReference>
<dbReference type="Proteomes" id="UP001597063">
    <property type="component" value="Unassembled WGS sequence"/>
</dbReference>
<dbReference type="Gene3D" id="3.40.50.1820">
    <property type="entry name" value="alpha/beta hydrolase"/>
    <property type="match status" value="1"/>
</dbReference>
<accession>A0ABW2XEZ4</accession>